<keyword evidence="8" id="KW-0800">Toxin</keyword>
<dbReference type="CDD" id="cd09881">
    <property type="entry name" value="PIN_VapC4-5_FitB-like"/>
    <property type="match status" value="1"/>
</dbReference>
<dbReference type="Proteomes" id="UP000678237">
    <property type="component" value="Unassembled WGS sequence"/>
</dbReference>
<dbReference type="InterPro" id="IPR029060">
    <property type="entry name" value="PIN-like_dom_sf"/>
</dbReference>
<dbReference type="EC" id="3.1.-.-" evidence="8"/>
<dbReference type="PANTHER" id="PTHR33653:SF1">
    <property type="entry name" value="RIBONUCLEASE VAPC2"/>
    <property type="match status" value="1"/>
</dbReference>
<dbReference type="EMBL" id="DUGH01000161">
    <property type="protein sequence ID" value="HIH17073.1"/>
    <property type="molecule type" value="Genomic_DNA"/>
</dbReference>
<reference evidence="12" key="1">
    <citation type="journal article" date="2020" name="bioRxiv">
        <title>A rank-normalized archaeal taxonomy based on genome phylogeny resolves widespread incomplete and uneven classifications.</title>
        <authorList>
            <person name="Rinke C."/>
            <person name="Chuvochina M."/>
            <person name="Mussig A.J."/>
            <person name="Chaumeil P.-A."/>
            <person name="Waite D.W."/>
            <person name="Whitman W.B."/>
            <person name="Parks D.H."/>
            <person name="Hugenholtz P."/>
        </authorList>
    </citation>
    <scope>NUCLEOTIDE SEQUENCE [LARGE SCALE GENOMIC DNA]</scope>
</reference>
<dbReference type="AlphaFoldDB" id="A0A7J4JH41"/>
<dbReference type="Proteomes" id="UP000564964">
    <property type="component" value="Unassembled WGS sequence"/>
</dbReference>
<evidence type="ECO:0000256" key="1">
    <source>
        <dbReference type="ARBA" id="ARBA00001946"/>
    </source>
</evidence>
<dbReference type="GO" id="GO:0004540">
    <property type="term" value="F:RNA nuclease activity"/>
    <property type="evidence" value="ECO:0007669"/>
    <property type="project" value="InterPro"/>
</dbReference>
<dbReference type="Pfam" id="PF01850">
    <property type="entry name" value="PIN"/>
    <property type="match status" value="1"/>
</dbReference>
<evidence type="ECO:0000256" key="3">
    <source>
        <dbReference type="ARBA" id="ARBA00022722"/>
    </source>
</evidence>
<evidence type="ECO:0000313" key="12">
    <source>
        <dbReference type="Proteomes" id="UP000564964"/>
    </source>
</evidence>
<dbReference type="InterPro" id="IPR050556">
    <property type="entry name" value="Type_II_TA_system_RNase"/>
</dbReference>
<dbReference type="GO" id="GO:0090729">
    <property type="term" value="F:toxin activity"/>
    <property type="evidence" value="ECO:0007669"/>
    <property type="project" value="UniProtKB-KW"/>
</dbReference>
<dbReference type="SUPFAM" id="SSF88723">
    <property type="entry name" value="PIN domain-like"/>
    <property type="match status" value="1"/>
</dbReference>
<feature type="binding site" evidence="8">
    <location>
        <position position="5"/>
    </location>
    <ligand>
        <name>Mg(2+)</name>
        <dbReference type="ChEBI" id="CHEBI:18420"/>
    </ligand>
</feature>
<dbReference type="PANTHER" id="PTHR33653">
    <property type="entry name" value="RIBONUCLEASE VAPC2"/>
    <property type="match status" value="1"/>
</dbReference>
<reference evidence="11" key="2">
    <citation type="submission" date="2021-03" db="EMBL/GenBank/DDBJ databases">
        <authorList>
            <person name="Jaffe A."/>
        </authorList>
    </citation>
    <scope>NUCLEOTIDE SEQUENCE</scope>
    <source>
        <strain evidence="11">RIFCSPLOWO2_01_FULL_58_19</strain>
    </source>
</reference>
<reference evidence="11" key="3">
    <citation type="submission" date="2021-05" db="EMBL/GenBank/DDBJ databases">
        <title>Protein family content uncovers lineage relationships and bacterial pathway maintenance mechanisms in DPANN archaea.</title>
        <authorList>
            <person name="Castelle C.J."/>
            <person name="Meheust R."/>
            <person name="Jaffe A.L."/>
            <person name="Seitz K."/>
            <person name="Gong X."/>
            <person name="Baker B.J."/>
            <person name="Banfield J.F."/>
        </authorList>
    </citation>
    <scope>NUCLEOTIDE SEQUENCE</scope>
    <source>
        <strain evidence="11">RIFCSPLOWO2_01_FULL_58_19</strain>
    </source>
</reference>
<dbReference type="Gene3D" id="3.40.50.1010">
    <property type="entry name" value="5'-nuclease"/>
    <property type="match status" value="1"/>
</dbReference>
<proteinExistence type="inferred from homology"/>
<dbReference type="GO" id="GO:0000287">
    <property type="term" value="F:magnesium ion binding"/>
    <property type="evidence" value="ECO:0007669"/>
    <property type="project" value="UniProtKB-UniRule"/>
</dbReference>
<keyword evidence="6 8" id="KW-0460">Magnesium</keyword>
<keyword evidence="2 8" id="KW-1277">Toxin-antitoxin system</keyword>
<evidence type="ECO:0000256" key="8">
    <source>
        <dbReference type="HAMAP-Rule" id="MF_00265"/>
    </source>
</evidence>
<evidence type="ECO:0000256" key="7">
    <source>
        <dbReference type="ARBA" id="ARBA00038093"/>
    </source>
</evidence>
<protein>
    <recommendedName>
        <fullName evidence="8">Ribonuclease VapC</fullName>
        <shortName evidence="8">RNase VapC</shortName>
        <ecNumber evidence="8">3.1.-.-</ecNumber>
    </recommendedName>
    <alternativeName>
        <fullName evidence="8">Putative toxin VapC</fullName>
    </alternativeName>
</protein>
<dbReference type="InterPro" id="IPR022907">
    <property type="entry name" value="VapC_family"/>
</dbReference>
<feature type="binding site" evidence="8">
    <location>
        <position position="97"/>
    </location>
    <ligand>
        <name>Mg(2+)</name>
        <dbReference type="ChEBI" id="CHEBI:18420"/>
    </ligand>
</feature>
<evidence type="ECO:0000256" key="6">
    <source>
        <dbReference type="ARBA" id="ARBA00022842"/>
    </source>
</evidence>
<evidence type="ECO:0000256" key="5">
    <source>
        <dbReference type="ARBA" id="ARBA00022801"/>
    </source>
</evidence>
<organism evidence="10 12">
    <name type="scientific">Candidatus Iainarchaeum sp</name>
    <dbReference type="NCBI Taxonomy" id="3101447"/>
    <lineage>
        <taxon>Archaea</taxon>
        <taxon>Candidatus Iainarchaeota</taxon>
        <taxon>Candidatus Iainarchaeia</taxon>
        <taxon>Candidatus Iainarchaeales</taxon>
        <taxon>Candidatus Iainarchaeaceae</taxon>
        <taxon>Candidatus Iainarchaeum</taxon>
    </lineage>
</organism>
<accession>A0A7J4JH41</accession>
<dbReference type="HAMAP" id="MF_00265">
    <property type="entry name" value="VapC_Nob1"/>
    <property type="match status" value="1"/>
</dbReference>
<keyword evidence="4 8" id="KW-0479">Metal-binding</keyword>
<evidence type="ECO:0000313" key="11">
    <source>
        <dbReference type="EMBL" id="MBS3063754.1"/>
    </source>
</evidence>
<dbReference type="InterPro" id="IPR002716">
    <property type="entry name" value="PIN_dom"/>
</dbReference>
<evidence type="ECO:0000313" key="10">
    <source>
        <dbReference type="EMBL" id="HIH17073.1"/>
    </source>
</evidence>
<dbReference type="EMBL" id="JAGVWE010000007">
    <property type="protein sequence ID" value="MBS3063754.1"/>
    <property type="molecule type" value="Genomic_DNA"/>
</dbReference>
<name>A0A7J4JH41_9ARCH</name>
<feature type="domain" description="PIN" evidence="9">
    <location>
        <begin position="2"/>
        <end position="123"/>
    </location>
</feature>
<evidence type="ECO:0000256" key="4">
    <source>
        <dbReference type="ARBA" id="ARBA00022723"/>
    </source>
</evidence>
<evidence type="ECO:0000259" key="9">
    <source>
        <dbReference type="Pfam" id="PF01850"/>
    </source>
</evidence>
<keyword evidence="5 8" id="KW-0378">Hydrolase</keyword>
<gene>
    <name evidence="8" type="primary">vapC</name>
    <name evidence="10" type="ORF">HA252_06730</name>
    <name evidence="11" type="ORF">J4203_07885</name>
</gene>
<evidence type="ECO:0000256" key="2">
    <source>
        <dbReference type="ARBA" id="ARBA00022649"/>
    </source>
</evidence>
<dbReference type="GO" id="GO:0016787">
    <property type="term" value="F:hydrolase activity"/>
    <property type="evidence" value="ECO:0007669"/>
    <property type="project" value="UniProtKB-KW"/>
</dbReference>
<comment type="cofactor">
    <cofactor evidence="1 8">
        <name>Mg(2+)</name>
        <dbReference type="ChEBI" id="CHEBI:18420"/>
    </cofactor>
</comment>
<comment type="function">
    <text evidence="8">Toxic component of a toxin-antitoxin (TA) system. An RNase.</text>
</comment>
<sequence>MIILDSDCIIAYLRGKEAATAKLRQLPEQDKEIATTCINIYEVLVGERLYGTPASLDLARKFLASLQPLPFEVDAAEQVALLDAEFIRKGNRLEVLDLMIAAIAVCHEAILVTNNRKHFDRVKNLKTDGW</sequence>
<keyword evidence="3 8" id="KW-0540">Nuclease</keyword>
<comment type="caution">
    <text evidence="10">The sequence shown here is derived from an EMBL/GenBank/DDBJ whole genome shotgun (WGS) entry which is preliminary data.</text>
</comment>
<comment type="similarity">
    <text evidence="7 8">Belongs to the PINc/VapC protein family.</text>
</comment>